<dbReference type="GO" id="GO:0000976">
    <property type="term" value="F:transcription cis-regulatory region binding"/>
    <property type="evidence" value="ECO:0007669"/>
    <property type="project" value="TreeGrafter"/>
</dbReference>
<dbReference type="GO" id="GO:0005829">
    <property type="term" value="C:cytosol"/>
    <property type="evidence" value="ECO:0007669"/>
    <property type="project" value="TreeGrafter"/>
</dbReference>
<comment type="similarity">
    <text evidence="2">Belongs to the histone-like protein H-NS family.</text>
</comment>
<protein>
    <submittedName>
        <fullName evidence="7">H-NS histone family protein</fullName>
    </submittedName>
</protein>
<evidence type="ECO:0000313" key="7">
    <source>
        <dbReference type="EMBL" id="MEF7613621.1"/>
    </source>
</evidence>
<name>A0AAW9Q3U6_9BURK</name>
<evidence type="ECO:0000256" key="2">
    <source>
        <dbReference type="ARBA" id="ARBA00010610"/>
    </source>
</evidence>
<sequence length="108" mass="11714">MTTDLKALLAQREELERQIRDMQSSQRTEAIAKIRELMAENGLSLADLNAKSATPKASSVAGSKVAPKYRDPESGSTWTGRGLQPKWLKSAVEAGKKPEDFLIGSAAQ</sequence>
<dbReference type="AlphaFoldDB" id="A0AAW9Q3U6"/>
<dbReference type="Gene3D" id="4.10.430.10">
    <property type="entry name" value="Histone-like protein H-NS, C-terminal domain"/>
    <property type="match status" value="1"/>
</dbReference>
<dbReference type="GO" id="GO:0003681">
    <property type="term" value="F:bent DNA binding"/>
    <property type="evidence" value="ECO:0007669"/>
    <property type="project" value="TreeGrafter"/>
</dbReference>
<dbReference type="GO" id="GO:0001217">
    <property type="term" value="F:DNA-binding transcription repressor activity"/>
    <property type="evidence" value="ECO:0007669"/>
    <property type="project" value="TreeGrafter"/>
</dbReference>
<evidence type="ECO:0000259" key="6">
    <source>
        <dbReference type="SMART" id="SM00528"/>
    </source>
</evidence>
<gene>
    <name evidence="7" type="ORF">V4F39_06830</name>
</gene>
<dbReference type="Proteomes" id="UP001336250">
    <property type="component" value="Unassembled WGS sequence"/>
</dbReference>
<dbReference type="SMART" id="SM00528">
    <property type="entry name" value="HNS"/>
    <property type="match status" value="1"/>
</dbReference>
<dbReference type="PANTHER" id="PTHR38097:SF2">
    <property type="entry name" value="DNA-BINDING PROTEIN STPA"/>
    <property type="match status" value="1"/>
</dbReference>
<dbReference type="Pfam" id="PF22470">
    <property type="entry name" value="Histone_HNS_N"/>
    <property type="match status" value="1"/>
</dbReference>
<dbReference type="InterPro" id="IPR054180">
    <property type="entry name" value="H-NS-like_N"/>
</dbReference>
<keyword evidence="4" id="KW-0238">DNA-binding</keyword>
<comment type="subcellular location">
    <subcellularLocation>
        <location evidence="1">Cytoplasm</location>
        <location evidence="1">Nucleoid</location>
    </subcellularLocation>
</comment>
<evidence type="ECO:0000256" key="1">
    <source>
        <dbReference type="ARBA" id="ARBA00004453"/>
    </source>
</evidence>
<dbReference type="GO" id="GO:0032993">
    <property type="term" value="C:protein-DNA complex"/>
    <property type="evidence" value="ECO:0007669"/>
    <property type="project" value="TreeGrafter"/>
</dbReference>
<evidence type="ECO:0000256" key="3">
    <source>
        <dbReference type="ARBA" id="ARBA00022490"/>
    </source>
</evidence>
<keyword evidence="3" id="KW-0963">Cytoplasm</keyword>
<proteinExistence type="inferred from homology"/>
<comment type="caution">
    <text evidence="7">The sequence shown here is derived from an EMBL/GenBank/DDBJ whole genome shotgun (WGS) entry which is preliminary data.</text>
</comment>
<feature type="compositionally biased region" description="Polar residues" evidence="5">
    <location>
        <begin position="52"/>
        <end position="61"/>
    </location>
</feature>
<keyword evidence="8" id="KW-1185">Reference proteome</keyword>
<dbReference type="InterPro" id="IPR037150">
    <property type="entry name" value="H-NS_C_dom_sf"/>
</dbReference>
<dbReference type="InterPro" id="IPR027444">
    <property type="entry name" value="H-NS_C_dom"/>
</dbReference>
<dbReference type="SUPFAM" id="SSF81273">
    <property type="entry name" value="H-NS histone-like proteins"/>
    <property type="match status" value="1"/>
</dbReference>
<dbReference type="EMBL" id="JAZIBG010000019">
    <property type="protein sequence ID" value="MEF7613621.1"/>
    <property type="molecule type" value="Genomic_DNA"/>
</dbReference>
<feature type="domain" description="DNA-binding protein H-NS-like C-terminal" evidence="6">
    <location>
        <begin position="59"/>
        <end position="103"/>
    </location>
</feature>
<evidence type="ECO:0000256" key="5">
    <source>
        <dbReference type="SAM" id="MobiDB-lite"/>
    </source>
</evidence>
<accession>A0AAW9Q3U6</accession>
<dbReference type="RefSeq" id="WP_332288563.1">
    <property type="nucleotide sequence ID" value="NZ_JAZIBG010000019.1"/>
</dbReference>
<evidence type="ECO:0000256" key="4">
    <source>
        <dbReference type="ARBA" id="ARBA00023125"/>
    </source>
</evidence>
<reference evidence="7 8" key="1">
    <citation type="submission" date="2024-02" db="EMBL/GenBank/DDBJ databases">
        <title>Genome sequence of Aquincola sp. MAHUQ-54.</title>
        <authorList>
            <person name="Huq M.A."/>
        </authorList>
    </citation>
    <scope>NUCLEOTIDE SEQUENCE [LARGE SCALE GENOMIC DNA]</scope>
    <source>
        <strain evidence="7 8">MAHUQ-54</strain>
    </source>
</reference>
<evidence type="ECO:0000313" key="8">
    <source>
        <dbReference type="Proteomes" id="UP001336250"/>
    </source>
</evidence>
<organism evidence="7 8">
    <name type="scientific">Aquincola agrisoli</name>
    <dbReference type="NCBI Taxonomy" id="3119538"/>
    <lineage>
        <taxon>Bacteria</taxon>
        <taxon>Pseudomonadati</taxon>
        <taxon>Pseudomonadota</taxon>
        <taxon>Betaproteobacteria</taxon>
        <taxon>Burkholderiales</taxon>
        <taxon>Sphaerotilaceae</taxon>
        <taxon>Aquincola</taxon>
    </lineage>
</organism>
<dbReference type="Pfam" id="PF00816">
    <property type="entry name" value="Histone_HNS"/>
    <property type="match status" value="1"/>
</dbReference>
<feature type="region of interest" description="Disordered" evidence="5">
    <location>
        <begin position="52"/>
        <end position="82"/>
    </location>
</feature>
<dbReference type="PANTHER" id="PTHR38097">
    <property type="match status" value="1"/>
</dbReference>
<dbReference type="GO" id="GO:0003680">
    <property type="term" value="F:minor groove of adenine-thymine-rich DNA binding"/>
    <property type="evidence" value="ECO:0007669"/>
    <property type="project" value="TreeGrafter"/>
</dbReference>
<dbReference type="GO" id="GO:0009295">
    <property type="term" value="C:nucleoid"/>
    <property type="evidence" value="ECO:0007669"/>
    <property type="project" value="UniProtKB-SubCell"/>
</dbReference>